<dbReference type="RefSeq" id="WP_012891697.1">
    <property type="nucleotide sequence ID" value="NC_013595.1"/>
</dbReference>
<protein>
    <recommendedName>
        <fullName evidence="2">CAAX prenyl protease 2/Lysostaphin resistance protein A-like domain-containing protein</fullName>
    </recommendedName>
</protein>
<feature type="transmembrane region" description="Helical" evidence="1">
    <location>
        <begin position="166"/>
        <end position="185"/>
    </location>
</feature>
<evidence type="ECO:0000259" key="2">
    <source>
        <dbReference type="Pfam" id="PF02517"/>
    </source>
</evidence>
<keyword evidence="4" id="KW-1185">Reference proteome</keyword>
<dbReference type="EMBL" id="CP001814">
    <property type="protein sequence ID" value="ACZ87960.1"/>
    <property type="molecule type" value="Genomic_DNA"/>
</dbReference>
<dbReference type="AlphaFoldDB" id="D2BAD5"/>
<evidence type="ECO:0000313" key="3">
    <source>
        <dbReference type="EMBL" id="ACZ87960.1"/>
    </source>
</evidence>
<dbReference type="InterPro" id="IPR003675">
    <property type="entry name" value="Rce1/LyrA-like_dom"/>
</dbReference>
<dbReference type="eggNOG" id="COG1266">
    <property type="taxonomic scope" value="Bacteria"/>
</dbReference>
<feature type="transmembrane region" description="Helical" evidence="1">
    <location>
        <begin position="101"/>
        <end position="120"/>
    </location>
</feature>
<dbReference type="Pfam" id="PF02517">
    <property type="entry name" value="Rce1-like"/>
    <property type="match status" value="1"/>
</dbReference>
<keyword evidence="1" id="KW-0472">Membrane</keyword>
<feature type="transmembrane region" description="Helical" evidence="1">
    <location>
        <begin position="78"/>
        <end position="95"/>
    </location>
</feature>
<dbReference type="GO" id="GO:0080120">
    <property type="term" value="P:CAAX-box protein maturation"/>
    <property type="evidence" value="ECO:0007669"/>
    <property type="project" value="UniProtKB-ARBA"/>
</dbReference>
<feature type="transmembrane region" description="Helical" evidence="1">
    <location>
        <begin position="206"/>
        <end position="224"/>
    </location>
</feature>
<name>D2BAD5_STRRD</name>
<reference evidence="3 4" key="1">
    <citation type="journal article" date="2010" name="Stand. Genomic Sci.">
        <title>Complete genome sequence of Streptosporangium roseum type strain (NI 9100).</title>
        <authorList>
            <person name="Nolan M."/>
            <person name="Sikorski J."/>
            <person name="Jando M."/>
            <person name="Lucas S."/>
            <person name="Lapidus A."/>
            <person name="Glavina Del Rio T."/>
            <person name="Chen F."/>
            <person name="Tice H."/>
            <person name="Pitluck S."/>
            <person name="Cheng J.F."/>
            <person name="Chertkov O."/>
            <person name="Sims D."/>
            <person name="Meincke L."/>
            <person name="Brettin T."/>
            <person name="Han C."/>
            <person name="Detter J.C."/>
            <person name="Bruce D."/>
            <person name="Goodwin L."/>
            <person name="Land M."/>
            <person name="Hauser L."/>
            <person name="Chang Y.J."/>
            <person name="Jeffries C.D."/>
            <person name="Ivanova N."/>
            <person name="Mavromatis K."/>
            <person name="Mikhailova N."/>
            <person name="Chen A."/>
            <person name="Palaniappan K."/>
            <person name="Chain P."/>
            <person name="Rohde M."/>
            <person name="Goker M."/>
            <person name="Bristow J."/>
            <person name="Eisen J.A."/>
            <person name="Markowitz V."/>
            <person name="Hugenholtz P."/>
            <person name="Kyrpides N.C."/>
            <person name="Klenk H.P."/>
        </authorList>
    </citation>
    <scope>NUCLEOTIDE SEQUENCE [LARGE SCALE GENOMIC DNA]</scope>
    <source>
        <strain evidence="4">ATCC 12428 / DSM 43021 / JCM 3005 / NI 9100</strain>
    </source>
</reference>
<feature type="domain" description="CAAX prenyl protease 2/Lysostaphin resistance protein A-like" evidence="2">
    <location>
        <begin position="174"/>
        <end position="272"/>
    </location>
</feature>
<organism evidence="3 4">
    <name type="scientific">Streptosporangium roseum (strain ATCC 12428 / DSM 43021 / JCM 3005 / KCTC 9067 / NCIMB 10171 / NRRL 2505 / NI 9100)</name>
    <dbReference type="NCBI Taxonomy" id="479432"/>
    <lineage>
        <taxon>Bacteria</taxon>
        <taxon>Bacillati</taxon>
        <taxon>Actinomycetota</taxon>
        <taxon>Actinomycetes</taxon>
        <taxon>Streptosporangiales</taxon>
        <taxon>Streptosporangiaceae</taxon>
        <taxon>Streptosporangium</taxon>
    </lineage>
</organism>
<accession>D2BAD5</accession>
<dbReference type="HOGENOM" id="CLU_993653_0_0_11"/>
<evidence type="ECO:0000313" key="4">
    <source>
        <dbReference type="Proteomes" id="UP000002029"/>
    </source>
</evidence>
<keyword evidence="1" id="KW-1133">Transmembrane helix</keyword>
<gene>
    <name evidence="3" type="ordered locus">Sros_5184</name>
</gene>
<feature type="transmembrane region" description="Helical" evidence="1">
    <location>
        <begin position="261"/>
        <end position="279"/>
    </location>
</feature>
<dbReference type="Proteomes" id="UP000002029">
    <property type="component" value="Chromosome"/>
</dbReference>
<proteinExistence type="predicted"/>
<evidence type="ECO:0000256" key="1">
    <source>
        <dbReference type="SAM" id="Phobius"/>
    </source>
</evidence>
<feature type="transmembrane region" description="Helical" evidence="1">
    <location>
        <begin position="141"/>
        <end position="160"/>
    </location>
</feature>
<dbReference type="KEGG" id="sro:Sros_5184"/>
<dbReference type="GO" id="GO:0004175">
    <property type="term" value="F:endopeptidase activity"/>
    <property type="evidence" value="ECO:0007669"/>
    <property type="project" value="UniProtKB-ARBA"/>
</dbReference>
<dbReference type="STRING" id="479432.Sros_5184"/>
<feature type="transmembrane region" description="Helical" evidence="1">
    <location>
        <begin position="42"/>
        <end position="58"/>
    </location>
</feature>
<keyword evidence="1" id="KW-0812">Transmembrane</keyword>
<sequence>MPALGMLVAGLVLIAGSAVWLALNGATGIRYSADHADTVPMWHRWIPAVAGLILVRLVPPRAVPPVSGPAGRGLRIQAIVLLASAVLFAVTLRLTGGGEPMHTILKAVLLLAVPILLFRLARRTAPDQALVHQRPTAWHRYGPVAPVAAWLALTYAGPLAVPPSDYAAGVDLVSLLITFVVVFAVNSLLEEVFYRRWLQTRWEHILGRWPAIVLASLLWAAWHVGIQGSGHLTADLAAVFVNQGVQGLFLGYLWSRYRVMWPVLVVHGAMNAAPILLGMP</sequence>